<evidence type="ECO:0000259" key="3">
    <source>
        <dbReference type="Pfam" id="PF01757"/>
    </source>
</evidence>
<evidence type="ECO:0000256" key="1">
    <source>
        <dbReference type="SAM" id="MobiDB-lite"/>
    </source>
</evidence>
<feature type="transmembrane region" description="Helical" evidence="2">
    <location>
        <begin position="270"/>
        <end position="290"/>
    </location>
</feature>
<feature type="transmembrane region" description="Helical" evidence="2">
    <location>
        <begin position="238"/>
        <end position="258"/>
    </location>
</feature>
<dbReference type="InterPro" id="IPR002656">
    <property type="entry name" value="Acyl_transf_3_dom"/>
</dbReference>
<evidence type="ECO:0000313" key="4">
    <source>
        <dbReference type="EMBL" id="NNJ26740.1"/>
    </source>
</evidence>
<keyword evidence="5" id="KW-1185">Reference proteome</keyword>
<dbReference type="PANTHER" id="PTHR36927">
    <property type="entry name" value="BLR4337 PROTEIN"/>
    <property type="match status" value="1"/>
</dbReference>
<gene>
    <name evidence="4" type="ORF">LzC2_28310</name>
</gene>
<keyword evidence="2" id="KW-0472">Membrane</keyword>
<comment type="caution">
    <text evidence="4">The sequence shown here is derived from an EMBL/GenBank/DDBJ whole genome shotgun (WGS) entry which is preliminary data.</text>
</comment>
<sequence>MLAVVMFHAALPYACRELSGLLWTVRVAGDEHGVLADPLFWTAEAVIMPLFFGMSGFWSARAGARGTVAAFVMGRVRRMGVPLALGCITIGAASLAIWVIAMPLTGRLSWEDARRLDLPRHMSDQLWGTAHLWYLQYVLLWALFQVPLDAVVAAADRGEYPVVARALNWLDKTMRSPRRWLLPTVGLTLLLAVEPDVYLGFPHGWFPHAEKFLHSGVCFLFGWLCWRNRSALAAAGPAAARPLALAASLAAFPLYLAVQFSALGGGGDRLPILPAGLCAGLAITAALIYGASSRRPTGRLVATLAGASFWVYLVHQPIVGALHLGLKFVDMPADLKFLSVLCVAIGLSMATEPVSRRTRLGRLLTGRNEPTLPPATIRFPVARPDDQPEDRPVRRAA</sequence>
<dbReference type="Proteomes" id="UP000609651">
    <property type="component" value="Unassembled WGS sequence"/>
</dbReference>
<feature type="region of interest" description="Disordered" evidence="1">
    <location>
        <begin position="375"/>
        <end position="397"/>
    </location>
</feature>
<feature type="transmembrane region" description="Helical" evidence="2">
    <location>
        <begin position="180"/>
        <end position="199"/>
    </location>
</feature>
<evidence type="ECO:0000256" key="2">
    <source>
        <dbReference type="SAM" id="Phobius"/>
    </source>
</evidence>
<feature type="transmembrane region" description="Helical" evidence="2">
    <location>
        <begin position="297"/>
        <end position="315"/>
    </location>
</feature>
<proteinExistence type="predicted"/>
<feature type="domain" description="Acyltransferase 3" evidence="3">
    <location>
        <begin position="1"/>
        <end position="350"/>
    </location>
</feature>
<evidence type="ECO:0000313" key="5">
    <source>
        <dbReference type="Proteomes" id="UP000609651"/>
    </source>
</evidence>
<reference evidence="4 5" key="1">
    <citation type="journal article" date="2020" name="Syst. Appl. Microbiol.">
        <title>Alienimonas chondri sp. nov., a novel planctomycete isolated from the biofilm of the red alga Chondrus crispus.</title>
        <authorList>
            <person name="Vitorino I."/>
            <person name="Albuquerque L."/>
            <person name="Wiegand S."/>
            <person name="Kallscheuer N."/>
            <person name="da Costa M.S."/>
            <person name="Lobo-da-Cunha A."/>
            <person name="Jogler C."/>
            <person name="Lage O.M."/>
        </authorList>
    </citation>
    <scope>NUCLEOTIDE SEQUENCE [LARGE SCALE GENOMIC DNA]</scope>
    <source>
        <strain evidence="4 5">LzC2</strain>
    </source>
</reference>
<name>A0ABX1VF83_9PLAN</name>
<keyword evidence="2" id="KW-0812">Transmembrane</keyword>
<dbReference type="PANTHER" id="PTHR36927:SF1">
    <property type="entry name" value="MDO-LIKE PROTEIN"/>
    <property type="match status" value="1"/>
</dbReference>
<protein>
    <recommendedName>
        <fullName evidence="3">Acyltransferase 3 domain-containing protein</fullName>
    </recommendedName>
</protein>
<keyword evidence="2" id="KW-1133">Transmembrane helix</keyword>
<organism evidence="4 5">
    <name type="scientific">Alienimonas chondri</name>
    <dbReference type="NCBI Taxonomy" id="2681879"/>
    <lineage>
        <taxon>Bacteria</taxon>
        <taxon>Pseudomonadati</taxon>
        <taxon>Planctomycetota</taxon>
        <taxon>Planctomycetia</taxon>
        <taxon>Planctomycetales</taxon>
        <taxon>Planctomycetaceae</taxon>
        <taxon>Alienimonas</taxon>
    </lineage>
</organism>
<feature type="compositionally biased region" description="Basic and acidic residues" evidence="1">
    <location>
        <begin position="383"/>
        <end position="397"/>
    </location>
</feature>
<feature type="transmembrane region" description="Helical" evidence="2">
    <location>
        <begin position="134"/>
        <end position="155"/>
    </location>
</feature>
<feature type="transmembrane region" description="Helical" evidence="2">
    <location>
        <begin position="40"/>
        <end position="60"/>
    </location>
</feature>
<feature type="transmembrane region" description="Helical" evidence="2">
    <location>
        <begin position="205"/>
        <end position="226"/>
    </location>
</feature>
<feature type="transmembrane region" description="Helical" evidence="2">
    <location>
        <begin position="335"/>
        <end position="354"/>
    </location>
</feature>
<dbReference type="InterPro" id="IPR050623">
    <property type="entry name" value="Glucan_succinyl_AcylTrfase"/>
</dbReference>
<accession>A0ABX1VF83</accession>
<dbReference type="EMBL" id="WTPX01000095">
    <property type="protein sequence ID" value="NNJ26740.1"/>
    <property type="molecule type" value="Genomic_DNA"/>
</dbReference>
<feature type="transmembrane region" description="Helical" evidence="2">
    <location>
        <begin position="81"/>
        <end position="101"/>
    </location>
</feature>
<dbReference type="Pfam" id="PF01757">
    <property type="entry name" value="Acyl_transf_3"/>
    <property type="match status" value="1"/>
</dbReference>